<keyword evidence="2 4" id="KW-0808">Transferase</keyword>
<dbReference type="Proteomes" id="UP000007523">
    <property type="component" value="Chromosome"/>
</dbReference>
<dbReference type="PANTHER" id="PTHR21599">
    <property type="entry name" value="GLYCERATE KINASE"/>
    <property type="match status" value="1"/>
</dbReference>
<dbReference type="GO" id="GO:0031388">
    <property type="term" value="P:organic acid phosphorylation"/>
    <property type="evidence" value="ECO:0007669"/>
    <property type="project" value="UniProtKB-UniRule"/>
</dbReference>
<keyword evidence="6" id="KW-1185">Reference proteome</keyword>
<evidence type="ECO:0000313" key="6">
    <source>
        <dbReference type="Proteomes" id="UP000007523"/>
    </source>
</evidence>
<dbReference type="InterPro" id="IPR018197">
    <property type="entry name" value="Glycerate_kinase_RE-like"/>
</dbReference>
<name>H6NNZ5_9BACL</name>
<dbReference type="PANTHER" id="PTHR21599:SF0">
    <property type="entry name" value="GLYCERATE KINASE"/>
    <property type="match status" value="1"/>
</dbReference>
<evidence type="ECO:0000313" key="5">
    <source>
        <dbReference type="EMBL" id="AFC31069.1"/>
    </source>
</evidence>
<dbReference type="HOGENOM" id="CLU_028255_0_1_9"/>
<dbReference type="AlphaFoldDB" id="H6NNZ5"/>
<evidence type="ECO:0000256" key="1">
    <source>
        <dbReference type="ARBA" id="ARBA00006284"/>
    </source>
</evidence>
<protein>
    <submittedName>
        <fullName evidence="5">Glycerate kinase</fullName>
    </submittedName>
</protein>
<gene>
    <name evidence="5" type="ORF">PM3016_4297</name>
</gene>
<dbReference type="STRING" id="1116391.PM3016_4297"/>
<dbReference type="NCBIfam" id="TIGR00045">
    <property type="entry name" value="glycerate kinase"/>
    <property type="match status" value="1"/>
</dbReference>
<proteinExistence type="inferred from homology"/>
<dbReference type="Gene3D" id="3.90.1510.10">
    <property type="entry name" value="Glycerate kinase, domain 2"/>
    <property type="match status" value="1"/>
</dbReference>
<evidence type="ECO:0000256" key="4">
    <source>
        <dbReference type="PIRNR" id="PIRNR006078"/>
    </source>
</evidence>
<accession>H6NNZ5</accession>
<reference evidence="5 6" key="1">
    <citation type="journal article" date="2012" name="J. Bacteriol.">
        <title>Complete Genome Sequence of Paenibacillus mucilaginosus 3016, a Bacterium Functional as Microbial Fertilizer.</title>
        <authorList>
            <person name="Ma M."/>
            <person name="Wang Z."/>
            <person name="Li L."/>
            <person name="Jiang X."/>
            <person name="Guan D."/>
            <person name="Cao F."/>
            <person name="Chen H."/>
            <person name="Wang X."/>
            <person name="Shen D."/>
            <person name="Du B."/>
            <person name="Li J."/>
        </authorList>
    </citation>
    <scope>NUCLEOTIDE SEQUENCE [LARGE SCALE GENOMIC DNA]</scope>
    <source>
        <strain evidence="5 6">3016</strain>
    </source>
</reference>
<dbReference type="InterPro" id="IPR004381">
    <property type="entry name" value="Glycerate_kinase"/>
</dbReference>
<dbReference type="GO" id="GO:0008887">
    <property type="term" value="F:glycerate kinase activity"/>
    <property type="evidence" value="ECO:0007669"/>
    <property type="project" value="UniProtKB-UniRule"/>
</dbReference>
<dbReference type="RefSeq" id="WP_014370870.1">
    <property type="nucleotide sequence ID" value="NC_016935.1"/>
</dbReference>
<dbReference type="InterPro" id="IPR018193">
    <property type="entry name" value="Glyc_kinase_flavodox-like_fold"/>
</dbReference>
<dbReference type="PIRSF" id="PIRSF006078">
    <property type="entry name" value="GlxK"/>
    <property type="match status" value="1"/>
</dbReference>
<sequence>MRIIVAPDSYKGSLDAVAVARAMERGIRTVFQDAEIVKVPIADGGEGTLEALVAATGGMLMQEKVTGPMGRPVNARWGILGDGATGVIEMAEASGLPLVPAGQRNPLRTTTYGTGELIKAALDRGLRKLIIGLGGSATNDGGAGMAQALGVKLLDDTGEELPPGGAALRGLHHIDLSQLDPRLADTRIDVACDVNNPLCGPRGASAVYGPQKGAEPVMVQRLDEALHAFAVKAREATGRDIAEQPGAGAAGGLGAGLLYFTNARLMPGIRLVLDAVEFERRLEGADFVLTGEGATDAQTTNGKAPVGVAAAARRAGVPAVCLSGSLGQGAEEVLNHGIDGLMSIVPGPMDLPSCLAAAEELVEAASARMCRLIRIGMQL</sequence>
<dbReference type="Pfam" id="PF02595">
    <property type="entry name" value="Gly_kinase"/>
    <property type="match status" value="1"/>
</dbReference>
<dbReference type="SUPFAM" id="SSF110738">
    <property type="entry name" value="Glycerate kinase I"/>
    <property type="match status" value="1"/>
</dbReference>
<comment type="similarity">
    <text evidence="1 4">Belongs to the glycerate kinase type-1 family.</text>
</comment>
<dbReference type="KEGG" id="pmq:PM3016_4297"/>
<keyword evidence="3 4" id="KW-0418">Kinase</keyword>
<evidence type="ECO:0000256" key="3">
    <source>
        <dbReference type="ARBA" id="ARBA00022777"/>
    </source>
</evidence>
<dbReference type="EMBL" id="CP003235">
    <property type="protein sequence ID" value="AFC31069.1"/>
    <property type="molecule type" value="Genomic_DNA"/>
</dbReference>
<dbReference type="InterPro" id="IPR036129">
    <property type="entry name" value="Glycerate_kinase_sf"/>
</dbReference>
<evidence type="ECO:0000256" key="2">
    <source>
        <dbReference type="ARBA" id="ARBA00022679"/>
    </source>
</evidence>
<dbReference type="Gene3D" id="3.40.50.10350">
    <property type="entry name" value="Glycerate kinase, domain 1"/>
    <property type="match status" value="1"/>
</dbReference>
<organism evidence="5 6">
    <name type="scientific">Paenibacillus mucilaginosus 3016</name>
    <dbReference type="NCBI Taxonomy" id="1116391"/>
    <lineage>
        <taxon>Bacteria</taxon>
        <taxon>Bacillati</taxon>
        <taxon>Bacillota</taxon>
        <taxon>Bacilli</taxon>
        <taxon>Bacillales</taxon>
        <taxon>Paenibacillaceae</taxon>
        <taxon>Paenibacillus</taxon>
    </lineage>
</organism>